<accession>A0ABW7BRA5</accession>
<dbReference type="RefSeq" id="WP_189852275.1">
    <property type="nucleotide sequence ID" value="NZ_BMVV01000023.1"/>
</dbReference>
<dbReference type="Proteomes" id="UP001604282">
    <property type="component" value="Unassembled WGS sequence"/>
</dbReference>
<evidence type="ECO:0000256" key="1">
    <source>
        <dbReference type="SAM" id="MobiDB-lite"/>
    </source>
</evidence>
<feature type="region of interest" description="Disordered" evidence="1">
    <location>
        <begin position="1"/>
        <end position="20"/>
    </location>
</feature>
<dbReference type="InterPro" id="IPR007995">
    <property type="entry name" value="DUF742"/>
</dbReference>
<organism evidence="2 3">
    <name type="scientific">Streptomyces omiyaensis</name>
    <dbReference type="NCBI Taxonomy" id="68247"/>
    <lineage>
        <taxon>Bacteria</taxon>
        <taxon>Bacillati</taxon>
        <taxon>Actinomycetota</taxon>
        <taxon>Actinomycetes</taxon>
        <taxon>Kitasatosporales</taxon>
        <taxon>Streptomycetaceae</taxon>
        <taxon>Streptomyces</taxon>
    </lineage>
</organism>
<protein>
    <submittedName>
        <fullName evidence="2">DUF742 domain-containing protein</fullName>
    </submittedName>
</protein>
<keyword evidence="3" id="KW-1185">Reference proteome</keyword>
<evidence type="ECO:0000313" key="2">
    <source>
        <dbReference type="EMBL" id="MFG3188945.1"/>
    </source>
</evidence>
<sequence>MTSDNPHPPDNPRPWDEGTPVPLYVITGGEGSSAKTFDLVTLIATRSAPEPSMQPEQAAILSMCEYPLSVAEVSAYLSLPFSVVTVLLSQLVDDERVEAIAPVPVAAFPDRGLLEAVIHGLRRL</sequence>
<dbReference type="PANTHER" id="PTHR36221">
    <property type="entry name" value="DUF742 DOMAIN-CONTAINING PROTEIN"/>
    <property type="match status" value="1"/>
</dbReference>
<name>A0ABW7BRA5_9ACTN</name>
<dbReference type="Pfam" id="PF05331">
    <property type="entry name" value="DUF742"/>
    <property type="match status" value="1"/>
</dbReference>
<feature type="compositionally biased region" description="Pro residues" evidence="1">
    <location>
        <begin position="1"/>
        <end position="12"/>
    </location>
</feature>
<proteinExistence type="predicted"/>
<dbReference type="PANTHER" id="PTHR36221:SF1">
    <property type="entry name" value="DUF742 DOMAIN-CONTAINING PROTEIN"/>
    <property type="match status" value="1"/>
</dbReference>
<reference evidence="2 3" key="1">
    <citation type="submission" date="2024-10" db="EMBL/GenBank/DDBJ databases">
        <title>The Natural Products Discovery Center: Release of the First 8490 Sequenced Strains for Exploring Actinobacteria Biosynthetic Diversity.</title>
        <authorList>
            <person name="Kalkreuter E."/>
            <person name="Kautsar S.A."/>
            <person name="Yang D."/>
            <person name="Bader C.D."/>
            <person name="Teijaro C.N."/>
            <person name="Fluegel L."/>
            <person name="Davis C.M."/>
            <person name="Simpson J.R."/>
            <person name="Lauterbach L."/>
            <person name="Steele A.D."/>
            <person name="Gui C."/>
            <person name="Meng S."/>
            <person name="Li G."/>
            <person name="Viehrig K."/>
            <person name="Ye F."/>
            <person name="Su P."/>
            <person name="Kiefer A.F."/>
            <person name="Nichols A."/>
            <person name="Cepeda A.J."/>
            <person name="Yan W."/>
            <person name="Fan B."/>
            <person name="Jiang Y."/>
            <person name="Adhikari A."/>
            <person name="Zheng C.-J."/>
            <person name="Schuster L."/>
            <person name="Cowan T.M."/>
            <person name="Smanski M.J."/>
            <person name="Chevrette M.G."/>
            <person name="De Carvalho L.P.S."/>
            <person name="Shen B."/>
        </authorList>
    </citation>
    <scope>NUCLEOTIDE SEQUENCE [LARGE SCALE GENOMIC DNA]</scope>
    <source>
        <strain evidence="2 3">NPDC048229</strain>
    </source>
</reference>
<gene>
    <name evidence="2" type="ORF">ACGFYS_08375</name>
</gene>
<dbReference type="EMBL" id="JBICZW010000004">
    <property type="protein sequence ID" value="MFG3188945.1"/>
    <property type="molecule type" value="Genomic_DNA"/>
</dbReference>
<comment type="caution">
    <text evidence="2">The sequence shown here is derived from an EMBL/GenBank/DDBJ whole genome shotgun (WGS) entry which is preliminary data.</text>
</comment>
<evidence type="ECO:0000313" key="3">
    <source>
        <dbReference type="Proteomes" id="UP001604282"/>
    </source>
</evidence>